<feature type="region of interest" description="Disordered" evidence="2">
    <location>
        <begin position="1"/>
        <end position="30"/>
    </location>
</feature>
<dbReference type="RefSeq" id="WP_008739415.1">
    <property type="nucleotide sequence ID" value="NZ_CP004387.1"/>
</dbReference>
<gene>
    <name evidence="4" type="ORF">S7S_02185</name>
</gene>
<feature type="coiled-coil region" evidence="1">
    <location>
        <begin position="80"/>
        <end position="107"/>
    </location>
</feature>
<dbReference type="Proteomes" id="UP000006764">
    <property type="component" value="Chromosome"/>
</dbReference>
<accession>A0A0B4XFN9</accession>
<protein>
    <submittedName>
        <fullName evidence="4">Uroporphyrin-III C-methyltransferase</fullName>
    </submittedName>
</protein>
<dbReference type="HOGENOM" id="CLU_036381_4_1_6"/>
<evidence type="ECO:0000256" key="3">
    <source>
        <dbReference type="SAM" id="Phobius"/>
    </source>
</evidence>
<keyword evidence="3" id="KW-1133">Transmembrane helix</keyword>
<keyword evidence="4" id="KW-0808">Transferase</keyword>
<feature type="transmembrane region" description="Helical" evidence="3">
    <location>
        <begin position="34"/>
        <end position="55"/>
    </location>
</feature>
<reference evidence="4 5" key="1">
    <citation type="journal article" date="2012" name="J. Bacteriol.">
        <title>Genome sequence of an alkane-degrading bacterium, Alcanivorax pacificus type strain W11-5, isolated from deep sea sediment.</title>
        <authorList>
            <person name="Lai Q."/>
            <person name="Shao Z."/>
        </authorList>
    </citation>
    <scope>NUCLEOTIDE SEQUENCE [LARGE SCALE GENOMIC DNA]</scope>
    <source>
        <strain evidence="4 5">W11-5</strain>
    </source>
</reference>
<keyword evidence="5" id="KW-1185">Reference proteome</keyword>
<evidence type="ECO:0000256" key="2">
    <source>
        <dbReference type="SAM" id="MobiDB-lite"/>
    </source>
</evidence>
<keyword evidence="1" id="KW-0175">Coiled coil</keyword>
<evidence type="ECO:0000256" key="1">
    <source>
        <dbReference type="SAM" id="Coils"/>
    </source>
</evidence>
<keyword evidence="3" id="KW-0472">Membrane</keyword>
<dbReference type="PANTHER" id="PTHR38043:SF1">
    <property type="entry name" value="PROTEIN HEMX"/>
    <property type="match status" value="1"/>
</dbReference>
<dbReference type="EMBL" id="CP004387">
    <property type="protein sequence ID" value="AJD46859.1"/>
    <property type="molecule type" value="Genomic_DNA"/>
</dbReference>
<feature type="compositionally biased region" description="Pro residues" evidence="2">
    <location>
        <begin position="15"/>
        <end position="26"/>
    </location>
</feature>
<dbReference type="GO" id="GO:0032259">
    <property type="term" value="P:methylation"/>
    <property type="evidence" value="ECO:0007669"/>
    <property type="project" value="UniProtKB-KW"/>
</dbReference>
<keyword evidence="4" id="KW-0489">Methyltransferase</keyword>
<sequence length="342" mass="37333">MAPAAPAKGDTPAPQAVPPKRPPPRTPQRRKRGWLGPLLLLLLILACAFFAWQWWQGLQRHQGDWRAAVAALQHGHEQLAGDMAAEHRAATERMAQMEAELAAREQAAPVSGEQHWLINEAISLASLAEQQLLLTGDPEAARRLLRAADEVLARSEAPETVRLRAALAADIEKLAAADHVDLVAVMLRLDGLQQQVPELVLPRRERTAVPAAEQAQPVAPSATPPSFWERLLSRLPVQVRRHQGAVPLPLEADSRQLLRLNLESVLQEARLALMQGRAPLYDAALERADTLLAEWFADSDPAVIAFREALAELRAVPVTRALPDIGDGLAALKQARAGEAQQ</sequence>
<dbReference type="PANTHER" id="PTHR38043">
    <property type="entry name" value="PROTEIN HEMX"/>
    <property type="match status" value="1"/>
</dbReference>
<organism evidence="4 5">
    <name type="scientific">Isoalcanivorax pacificus W11-5</name>
    <dbReference type="NCBI Taxonomy" id="391936"/>
    <lineage>
        <taxon>Bacteria</taxon>
        <taxon>Pseudomonadati</taxon>
        <taxon>Pseudomonadota</taxon>
        <taxon>Gammaproteobacteria</taxon>
        <taxon>Oceanospirillales</taxon>
        <taxon>Alcanivoracaceae</taxon>
        <taxon>Isoalcanivorax</taxon>
    </lineage>
</organism>
<evidence type="ECO:0000313" key="4">
    <source>
        <dbReference type="EMBL" id="AJD46859.1"/>
    </source>
</evidence>
<evidence type="ECO:0000313" key="5">
    <source>
        <dbReference type="Proteomes" id="UP000006764"/>
    </source>
</evidence>
<dbReference type="AlphaFoldDB" id="A0A0B4XFN9"/>
<proteinExistence type="predicted"/>
<name>A0A0B4XFN9_9GAMM</name>
<dbReference type="STRING" id="391936.S7S_02185"/>
<dbReference type="GO" id="GO:0008168">
    <property type="term" value="F:methyltransferase activity"/>
    <property type="evidence" value="ECO:0007669"/>
    <property type="project" value="UniProtKB-KW"/>
</dbReference>
<dbReference type="KEGG" id="apac:S7S_02185"/>
<dbReference type="InterPro" id="IPR007470">
    <property type="entry name" value="HemX"/>
</dbReference>
<keyword evidence="3" id="KW-0812">Transmembrane</keyword>
<dbReference type="Pfam" id="PF04375">
    <property type="entry name" value="HemX"/>
    <property type="match status" value="1"/>
</dbReference>